<dbReference type="InterPro" id="IPR042532">
    <property type="entry name" value="EXOC3/Sec6_C"/>
</dbReference>
<organism evidence="2 3">
    <name type="scientific">Oncorhynchus mykiss</name>
    <name type="common">Rainbow trout</name>
    <name type="synonym">Salmo gairdneri</name>
    <dbReference type="NCBI Taxonomy" id="8022"/>
    <lineage>
        <taxon>Eukaryota</taxon>
        <taxon>Metazoa</taxon>
        <taxon>Chordata</taxon>
        <taxon>Craniata</taxon>
        <taxon>Vertebrata</taxon>
        <taxon>Euteleostomi</taxon>
        <taxon>Actinopterygii</taxon>
        <taxon>Neopterygii</taxon>
        <taxon>Teleostei</taxon>
        <taxon>Protacanthopterygii</taxon>
        <taxon>Salmoniformes</taxon>
        <taxon>Salmonidae</taxon>
        <taxon>Salmoninae</taxon>
        <taxon>Oncorhynchus</taxon>
    </lineage>
</organism>
<dbReference type="InterPro" id="IPR010326">
    <property type="entry name" value="EXOC3/Sec6"/>
</dbReference>
<dbReference type="GO" id="GO:0000145">
    <property type="term" value="C:exocyst"/>
    <property type="evidence" value="ECO:0007669"/>
    <property type="project" value="InterPro"/>
</dbReference>
<dbReference type="STRING" id="8022.A0A060XPG2"/>
<reference evidence="2" key="1">
    <citation type="journal article" date="2014" name="Nat. Commun.">
        <title>The rainbow trout genome provides novel insights into evolution after whole-genome duplication in vertebrates.</title>
        <authorList>
            <person name="Berthelot C."/>
            <person name="Brunet F."/>
            <person name="Chalopin D."/>
            <person name="Juanchich A."/>
            <person name="Bernard M."/>
            <person name="Noel B."/>
            <person name="Bento P."/>
            <person name="Da Silva C."/>
            <person name="Labadie K."/>
            <person name="Alberti A."/>
            <person name="Aury J.M."/>
            <person name="Louis A."/>
            <person name="Dehais P."/>
            <person name="Bardou P."/>
            <person name="Montfort J."/>
            <person name="Klopp C."/>
            <person name="Cabau C."/>
            <person name="Gaspin C."/>
            <person name="Thorgaard G.H."/>
            <person name="Boussaha M."/>
            <person name="Quillet E."/>
            <person name="Guyomard R."/>
            <person name="Galiana D."/>
            <person name="Bobe J."/>
            <person name="Volff J.N."/>
            <person name="Genet C."/>
            <person name="Wincker P."/>
            <person name="Jaillon O."/>
            <person name="Roest Crollius H."/>
            <person name="Guiguen Y."/>
        </authorList>
    </citation>
    <scope>NUCLEOTIDE SEQUENCE [LARGE SCALE GENOMIC DNA]</scope>
</reference>
<dbReference type="GO" id="GO:0051601">
    <property type="term" value="P:exocyst localization"/>
    <property type="evidence" value="ECO:0007669"/>
    <property type="project" value="TreeGrafter"/>
</dbReference>
<dbReference type="PANTHER" id="PTHR21292">
    <property type="entry name" value="EXOCYST COMPLEX COMPONENT SEC6-RELATED"/>
    <property type="match status" value="1"/>
</dbReference>
<dbReference type="GO" id="GO:0000149">
    <property type="term" value="F:SNARE binding"/>
    <property type="evidence" value="ECO:0007669"/>
    <property type="project" value="TreeGrafter"/>
</dbReference>
<gene>
    <name evidence="2" type="ORF">GSONMT00051180001</name>
</gene>
<dbReference type="PaxDb" id="8022-A0A060XPG2"/>
<accession>A0A060XPG2</accession>
<dbReference type="Proteomes" id="UP000193380">
    <property type="component" value="Unassembled WGS sequence"/>
</dbReference>
<dbReference type="PANTHER" id="PTHR21292:SF4">
    <property type="entry name" value="TUMOR NECROSIS FACTOR ALPHA-INDUCED PROTEIN 2"/>
    <property type="match status" value="1"/>
</dbReference>
<protein>
    <submittedName>
        <fullName evidence="2">Uncharacterized protein</fullName>
    </submittedName>
</protein>
<dbReference type="EMBL" id="FR905362">
    <property type="protein sequence ID" value="CDQ78720.1"/>
    <property type="molecule type" value="Genomic_DNA"/>
</dbReference>
<dbReference type="Gene3D" id="1.10.357.70">
    <property type="entry name" value="Exocyst complex component Sec6, C-terminal domain"/>
    <property type="match status" value="1"/>
</dbReference>
<evidence type="ECO:0000256" key="1">
    <source>
        <dbReference type="ARBA" id="ARBA00009447"/>
    </source>
</evidence>
<dbReference type="Pfam" id="PF06046">
    <property type="entry name" value="Sec6"/>
    <property type="match status" value="1"/>
</dbReference>
<name>A0A060XPG2_ONCMY</name>
<comment type="similarity">
    <text evidence="1">Belongs to the SEC6 family.</text>
</comment>
<evidence type="ECO:0000313" key="3">
    <source>
        <dbReference type="Proteomes" id="UP000193380"/>
    </source>
</evidence>
<reference evidence="2" key="2">
    <citation type="submission" date="2014-03" db="EMBL/GenBank/DDBJ databases">
        <authorList>
            <person name="Genoscope - CEA"/>
        </authorList>
    </citation>
    <scope>NUCLEOTIDE SEQUENCE</scope>
</reference>
<sequence>MQQFTDLKPICVEELLGRLHMEMMVEYVKRMMKRKMRLKDKEQQEAAATLLAEDSSKLSTYFIEAGSKICWLSEVLPKMAEVVRLQDPGSIQLEIVTLARDFPDLSWRHISALLSLKANLSIADVRSIKESLVENRPTVTTCNTIPPFFSKVPAGRTWNMCRPACICYGRRRYSSQD</sequence>
<dbReference type="AlphaFoldDB" id="A0A060XPG2"/>
<dbReference type="GO" id="GO:0006887">
    <property type="term" value="P:exocytosis"/>
    <property type="evidence" value="ECO:0007669"/>
    <property type="project" value="InterPro"/>
</dbReference>
<evidence type="ECO:0000313" key="2">
    <source>
        <dbReference type="EMBL" id="CDQ78720.1"/>
    </source>
</evidence>
<proteinExistence type="inferred from homology"/>